<feature type="transmembrane region" description="Helical" evidence="2">
    <location>
        <begin position="262"/>
        <end position="281"/>
    </location>
</feature>
<feature type="transmembrane region" description="Helical" evidence="2">
    <location>
        <begin position="190"/>
        <end position="208"/>
    </location>
</feature>
<keyword evidence="2" id="KW-0812">Transmembrane</keyword>
<dbReference type="AlphaFoldDB" id="A0AAN6G8S5"/>
<comment type="caution">
    <text evidence="3">The sequence shown here is derived from an EMBL/GenBank/DDBJ whole genome shotgun (WGS) entry which is preliminary data.</text>
</comment>
<evidence type="ECO:0000313" key="4">
    <source>
        <dbReference type="Proteomes" id="UP001176521"/>
    </source>
</evidence>
<evidence type="ECO:0000313" key="3">
    <source>
        <dbReference type="EMBL" id="KAK0527307.1"/>
    </source>
</evidence>
<feature type="compositionally biased region" description="Low complexity" evidence="1">
    <location>
        <begin position="530"/>
        <end position="546"/>
    </location>
</feature>
<dbReference type="Proteomes" id="UP001176521">
    <property type="component" value="Unassembled WGS sequence"/>
</dbReference>
<dbReference type="EMBL" id="JAPDMQ010000316">
    <property type="protein sequence ID" value="KAK0527307.1"/>
    <property type="molecule type" value="Genomic_DNA"/>
</dbReference>
<name>A0AAN6G8S5_9BASI</name>
<feature type="transmembrane region" description="Helical" evidence="2">
    <location>
        <begin position="71"/>
        <end position="93"/>
    </location>
</feature>
<reference evidence="3" key="1">
    <citation type="journal article" date="2023" name="PhytoFront">
        <title>Draft Genome Resources of Seven Strains of Tilletia horrida, Causal Agent of Kernel Smut of Rice.</title>
        <authorList>
            <person name="Khanal S."/>
            <person name="Antony Babu S."/>
            <person name="Zhou X.G."/>
        </authorList>
    </citation>
    <scope>NUCLEOTIDE SEQUENCE</scope>
    <source>
        <strain evidence="3">TX3</strain>
    </source>
</reference>
<sequence>MASGSSGSPGGGLDLLTLFTNSDAVDTLLSVRYFLIALATVVVWEHLLHLPNDFDILHRLATKRRIRLSDTIFLIVRYSLVWYVTVGMLFFFGRSDGCDAFKMGLYVSATIGSTAMNSLFLSRVWLLWNRATWAIALPGLCLVADTVIWIVFAVQWKAYSIKKLLPAPAPACVFGDSQIDWHGFNWAPRIIFEGLASVLTLARLYMLPDLSARASSSKRRRGFSDMRSWLRNSNFIYFGSTFAIYITGLIGGKLGHDKAGPVIWYGIAQVAPLLIGIRLILATPSRRREERERRGMQKRHSGSGIAVGTGTGTGSGTSAGLPPPASGTSSFFSISSFAHRRTGRRPSSAVAPGCGTPDLKDEDMEGLEDGHAKGMHSMNTFSSGAARVLGSKRPPLSAPSQQTVQMPPPAFSRSGSGLGSDSIHGPGLGGGAEVMKVGGGDDDRAHIRTVPYFSNASRATTGESQQSLPTPDGWWRESYLERSPRADDAATTGFPAPHQDGKADGEAAIGTSVGGEQSTDTAALTHRPVASSHSPSPSASASASSS</sequence>
<feature type="transmembrane region" description="Helical" evidence="2">
    <location>
        <begin position="229"/>
        <end position="250"/>
    </location>
</feature>
<feature type="transmembrane region" description="Helical" evidence="2">
    <location>
        <begin position="133"/>
        <end position="156"/>
    </location>
</feature>
<evidence type="ECO:0000256" key="2">
    <source>
        <dbReference type="SAM" id="Phobius"/>
    </source>
</evidence>
<feature type="region of interest" description="Disordered" evidence="1">
    <location>
        <begin position="286"/>
        <end position="326"/>
    </location>
</feature>
<gene>
    <name evidence="3" type="ORF">OC842_004915</name>
</gene>
<feature type="compositionally biased region" description="Basic and acidic residues" evidence="1">
    <location>
        <begin position="474"/>
        <end position="488"/>
    </location>
</feature>
<feature type="region of interest" description="Disordered" evidence="1">
    <location>
        <begin position="394"/>
        <end position="546"/>
    </location>
</feature>
<accession>A0AAN6G8S5</accession>
<proteinExistence type="predicted"/>
<feature type="compositionally biased region" description="Gly residues" evidence="1">
    <location>
        <begin position="305"/>
        <end position="317"/>
    </location>
</feature>
<protein>
    <submittedName>
        <fullName evidence="3">Uncharacterized protein</fullName>
    </submittedName>
</protein>
<evidence type="ECO:0000256" key="1">
    <source>
        <dbReference type="SAM" id="MobiDB-lite"/>
    </source>
</evidence>
<keyword evidence="4" id="KW-1185">Reference proteome</keyword>
<organism evidence="3 4">
    <name type="scientific">Tilletia horrida</name>
    <dbReference type="NCBI Taxonomy" id="155126"/>
    <lineage>
        <taxon>Eukaryota</taxon>
        <taxon>Fungi</taxon>
        <taxon>Dikarya</taxon>
        <taxon>Basidiomycota</taxon>
        <taxon>Ustilaginomycotina</taxon>
        <taxon>Exobasidiomycetes</taxon>
        <taxon>Tilletiales</taxon>
        <taxon>Tilletiaceae</taxon>
        <taxon>Tilletia</taxon>
    </lineage>
</organism>
<feature type="transmembrane region" description="Helical" evidence="2">
    <location>
        <begin position="105"/>
        <end position="126"/>
    </location>
</feature>
<feature type="compositionally biased region" description="Polar residues" evidence="1">
    <location>
        <begin position="452"/>
        <end position="469"/>
    </location>
</feature>
<feature type="compositionally biased region" description="Basic and acidic residues" evidence="1">
    <location>
        <begin position="286"/>
        <end position="295"/>
    </location>
</feature>
<feature type="transmembrane region" description="Helical" evidence="2">
    <location>
        <begin position="31"/>
        <end position="50"/>
    </location>
</feature>
<feature type="region of interest" description="Disordered" evidence="1">
    <location>
        <begin position="338"/>
        <end position="359"/>
    </location>
</feature>
<keyword evidence="2" id="KW-0472">Membrane</keyword>
<keyword evidence="2" id="KW-1133">Transmembrane helix</keyword>